<dbReference type="SUPFAM" id="SSF88697">
    <property type="entry name" value="PUA domain-like"/>
    <property type="match status" value="1"/>
</dbReference>
<dbReference type="SMART" id="SM01022">
    <property type="entry name" value="ASCH"/>
    <property type="match status" value="1"/>
</dbReference>
<name>A0A1K1PPA0_9FLAO</name>
<dbReference type="PANTHER" id="PTHR39203">
    <property type="entry name" value="CYTOPLASMIC PROTEIN-RELATED"/>
    <property type="match status" value="1"/>
</dbReference>
<accession>A0A1K1PPA0</accession>
<reference evidence="3" key="1">
    <citation type="submission" date="2016-11" db="EMBL/GenBank/DDBJ databases">
        <authorList>
            <person name="Varghese N."/>
            <person name="Submissions S."/>
        </authorList>
    </citation>
    <scope>NUCLEOTIDE SEQUENCE [LARGE SCALE GENOMIC DNA]</scope>
    <source>
        <strain evidence="3">DSM 24786</strain>
    </source>
</reference>
<dbReference type="CDD" id="cd06553">
    <property type="entry name" value="ASCH_Ef3133_like"/>
    <property type="match status" value="1"/>
</dbReference>
<evidence type="ECO:0000259" key="1">
    <source>
        <dbReference type="SMART" id="SM01022"/>
    </source>
</evidence>
<keyword evidence="3" id="KW-1185">Reference proteome</keyword>
<proteinExistence type="predicted"/>
<dbReference type="PANTHER" id="PTHR39203:SF1">
    <property type="entry name" value="CYTOPLASMIC PROTEIN"/>
    <property type="match status" value="1"/>
</dbReference>
<dbReference type="EMBL" id="FPIY01000002">
    <property type="protein sequence ID" value="SFW48566.1"/>
    <property type="molecule type" value="Genomic_DNA"/>
</dbReference>
<sequence>MENNRSAKSLWGDYLDKHLEDAFVEAPKVEHFCDNEKDANECVALVEKGVKKATTHSLLGLQLRKESLPKIGDFRVVTDWDGQAKCIIRTTAVKFKPLFSVDEAYAQKEGEGDKSLTYWKTTHLGYYKRELAEFKREPTESMIVVCEEFEKVF</sequence>
<evidence type="ECO:0000313" key="3">
    <source>
        <dbReference type="Proteomes" id="UP000183257"/>
    </source>
</evidence>
<dbReference type="STRING" id="76595.SAMN05660313_01981"/>
<dbReference type="OrthoDB" id="9807542at2"/>
<dbReference type="InterPro" id="IPR009326">
    <property type="entry name" value="DUF984"/>
</dbReference>
<dbReference type="PIRSF" id="PIRSF021320">
    <property type="entry name" value="DUF984"/>
    <property type="match status" value="1"/>
</dbReference>
<dbReference type="InterPro" id="IPR015947">
    <property type="entry name" value="PUA-like_sf"/>
</dbReference>
<dbReference type="Gene3D" id="3.10.400.10">
    <property type="entry name" value="Sulfate adenylyltransferase"/>
    <property type="match status" value="1"/>
</dbReference>
<dbReference type="AlphaFoldDB" id="A0A1K1PPA0"/>
<dbReference type="Pfam" id="PF04266">
    <property type="entry name" value="ASCH"/>
    <property type="match status" value="1"/>
</dbReference>
<dbReference type="RefSeq" id="WP_072303605.1">
    <property type="nucleotide sequence ID" value="NZ_FPIY01000002.1"/>
</dbReference>
<dbReference type="InterPro" id="IPR007374">
    <property type="entry name" value="ASCH_domain"/>
</dbReference>
<protein>
    <submittedName>
        <fullName evidence="2">Uncharacterized protein YhfF</fullName>
    </submittedName>
</protein>
<evidence type="ECO:0000313" key="2">
    <source>
        <dbReference type="EMBL" id="SFW48566.1"/>
    </source>
</evidence>
<gene>
    <name evidence="2" type="ORF">SAMN05660313_01981</name>
</gene>
<dbReference type="Proteomes" id="UP000183257">
    <property type="component" value="Unassembled WGS sequence"/>
</dbReference>
<organism evidence="2 3">
    <name type="scientific">Cellulophaga fucicola</name>
    <dbReference type="NCBI Taxonomy" id="76595"/>
    <lineage>
        <taxon>Bacteria</taxon>
        <taxon>Pseudomonadati</taxon>
        <taxon>Bacteroidota</taxon>
        <taxon>Flavobacteriia</taxon>
        <taxon>Flavobacteriales</taxon>
        <taxon>Flavobacteriaceae</taxon>
        <taxon>Cellulophaga</taxon>
    </lineage>
</organism>
<feature type="domain" description="ASCH" evidence="1">
    <location>
        <begin position="30"/>
        <end position="153"/>
    </location>
</feature>